<comment type="similarity">
    <text evidence="1 6">Belongs to the iron/manganese superoxide dismutase family.</text>
</comment>
<dbReference type="InterPro" id="IPR019832">
    <property type="entry name" value="Mn/Fe_SOD_C"/>
</dbReference>
<evidence type="ECO:0000259" key="8">
    <source>
        <dbReference type="Pfam" id="PF02777"/>
    </source>
</evidence>
<comment type="function">
    <text evidence="6">Destroys radicals which are normally produced within the cells and which are toxic to biological systems.</text>
</comment>
<evidence type="ECO:0000256" key="6">
    <source>
        <dbReference type="RuleBase" id="RU000414"/>
    </source>
</evidence>
<keyword evidence="3 5" id="KW-0479">Metal-binding</keyword>
<keyword evidence="4 6" id="KW-0560">Oxidoreductase</keyword>
<proteinExistence type="inferred from homology"/>
<dbReference type="Gene3D" id="3.55.40.20">
    <property type="entry name" value="Iron/manganese superoxide dismutase, C-terminal domain"/>
    <property type="match status" value="1"/>
</dbReference>
<organism evidence="9 10">
    <name type="scientific">Flavobacterium dankookense</name>
    <dbReference type="NCBI Taxonomy" id="706186"/>
    <lineage>
        <taxon>Bacteria</taxon>
        <taxon>Pseudomonadati</taxon>
        <taxon>Bacteroidota</taxon>
        <taxon>Flavobacteriia</taxon>
        <taxon>Flavobacteriales</taxon>
        <taxon>Flavobacteriaceae</taxon>
        <taxon>Flavobacterium</taxon>
    </lineage>
</organism>
<feature type="binding site" evidence="5">
    <location>
        <position position="217"/>
    </location>
    <ligand>
        <name>Mn(2+)</name>
        <dbReference type="ChEBI" id="CHEBI:29035"/>
    </ligand>
</feature>
<dbReference type="OrthoDB" id="9803125at2"/>
<evidence type="ECO:0000256" key="2">
    <source>
        <dbReference type="ARBA" id="ARBA00012682"/>
    </source>
</evidence>
<feature type="domain" description="Manganese/iron superoxide dismutase C-terminal" evidence="8">
    <location>
        <begin position="146"/>
        <end position="250"/>
    </location>
</feature>
<dbReference type="Gene3D" id="1.10.287.990">
    <property type="entry name" value="Fe,Mn superoxide dismutase (SOD) domain"/>
    <property type="match status" value="1"/>
</dbReference>
<dbReference type="Pfam" id="PF02777">
    <property type="entry name" value="Sod_Fe_C"/>
    <property type="match status" value="1"/>
</dbReference>
<feature type="binding site" evidence="5">
    <location>
        <position position="221"/>
    </location>
    <ligand>
        <name>Mn(2+)</name>
        <dbReference type="ChEBI" id="CHEBI:29035"/>
    </ligand>
</feature>
<dbReference type="PANTHER" id="PTHR43595">
    <property type="entry name" value="37S RIBOSOMAL PROTEIN S26, MITOCHONDRIAL"/>
    <property type="match status" value="1"/>
</dbReference>
<evidence type="ECO:0000313" key="9">
    <source>
        <dbReference type="EMBL" id="TDP59483.1"/>
    </source>
</evidence>
<dbReference type="Pfam" id="PF00081">
    <property type="entry name" value="Sod_Fe_N"/>
    <property type="match status" value="1"/>
</dbReference>
<dbReference type="FunFam" id="3.55.40.20:FF:000001">
    <property type="entry name" value="Superoxide dismutase"/>
    <property type="match status" value="1"/>
</dbReference>
<comment type="catalytic activity">
    <reaction evidence="6">
        <text>2 superoxide + 2 H(+) = H2O2 + O2</text>
        <dbReference type="Rhea" id="RHEA:20696"/>
        <dbReference type="ChEBI" id="CHEBI:15378"/>
        <dbReference type="ChEBI" id="CHEBI:15379"/>
        <dbReference type="ChEBI" id="CHEBI:16240"/>
        <dbReference type="ChEBI" id="CHEBI:18421"/>
        <dbReference type="EC" id="1.15.1.1"/>
    </reaction>
</comment>
<evidence type="ECO:0000256" key="3">
    <source>
        <dbReference type="ARBA" id="ARBA00022723"/>
    </source>
</evidence>
<dbReference type="PANTHER" id="PTHR43595:SF2">
    <property type="entry name" value="SMALL RIBOSOMAL SUBUNIT PROTEIN MS42"/>
    <property type="match status" value="1"/>
</dbReference>
<name>A0A4R6QC97_9FLAO</name>
<dbReference type="InterPro" id="IPR036314">
    <property type="entry name" value="SOD_C_sf"/>
</dbReference>
<feature type="binding site" evidence="5">
    <location>
        <position position="79"/>
    </location>
    <ligand>
        <name>Mn(2+)</name>
        <dbReference type="ChEBI" id="CHEBI:29035"/>
    </ligand>
</feature>
<gene>
    <name evidence="9" type="ORF">BC748_1735</name>
</gene>
<dbReference type="PIRSF" id="PIRSF000349">
    <property type="entry name" value="SODismutase"/>
    <property type="match status" value="1"/>
</dbReference>
<evidence type="ECO:0000256" key="1">
    <source>
        <dbReference type="ARBA" id="ARBA00008714"/>
    </source>
</evidence>
<dbReference type="PROSITE" id="PS00088">
    <property type="entry name" value="SOD_MN"/>
    <property type="match status" value="1"/>
</dbReference>
<evidence type="ECO:0000313" key="10">
    <source>
        <dbReference type="Proteomes" id="UP000295260"/>
    </source>
</evidence>
<dbReference type="EMBL" id="SNXR01000013">
    <property type="protein sequence ID" value="TDP59483.1"/>
    <property type="molecule type" value="Genomic_DNA"/>
</dbReference>
<feature type="domain" description="Manganese/iron superoxide dismutase N-terminal" evidence="7">
    <location>
        <begin position="55"/>
        <end position="138"/>
    </location>
</feature>
<sequence>MKKIFLVVVSLSLCFTLPSCNRKKLTEVVEVPLPSAEEKITIGQPDDVNAEDGPFDLIKLPYKYNELAPSISILAMEMHYSKHYLTYTNNLNKLVTADATLTDLAIEDILKKLDLNNADLRNNAGGFYNHGLFFESMAPKAGGQPKDTLAAAITKDFGDFENFKTLFSDAAEKQFGSGWAWLVVDKTGKLQVTSTPNQDNPLMPKQTVPGTPILCLDVWEHAYYLDYQYKRKRYIEAFFKVINWKKVGERYEEAIAKKS</sequence>
<dbReference type="Proteomes" id="UP000295260">
    <property type="component" value="Unassembled WGS sequence"/>
</dbReference>
<reference evidence="9 10" key="1">
    <citation type="submission" date="2019-03" db="EMBL/GenBank/DDBJ databases">
        <title>Genomic Encyclopedia of Archaeal and Bacterial Type Strains, Phase II (KMG-II): from individual species to whole genera.</title>
        <authorList>
            <person name="Goeker M."/>
        </authorList>
    </citation>
    <scope>NUCLEOTIDE SEQUENCE [LARGE SCALE GENOMIC DNA]</scope>
    <source>
        <strain evidence="9 10">DSM 25687</strain>
    </source>
</reference>
<keyword evidence="10" id="KW-1185">Reference proteome</keyword>
<evidence type="ECO:0000259" key="7">
    <source>
        <dbReference type="Pfam" id="PF00081"/>
    </source>
</evidence>
<dbReference type="PRINTS" id="PR01703">
    <property type="entry name" value="MNSODISMTASE"/>
</dbReference>
<dbReference type="InterPro" id="IPR019833">
    <property type="entry name" value="Mn/Fe_SOD_BS"/>
</dbReference>
<dbReference type="GO" id="GO:0004784">
    <property type="term" value="F:superoxide dismutase activity"/>
    <property type="evidence" value="ECO:0007669"/>
    <property type="project" value="UniProtKB-EC"/>
</dbReference>
<dbReference type="SUPFAM" id="SSF54719">
    <property type="entry name" value="Fe,Mn superoxide dismutase (SOD), C-terminal domain"/>
    <property type="match status" value="1"/>
</dbReference>
<comment type="caution">
    <text evidence="9">The sequence shown here is derived from an EMBL/GenBank/DDBJ whole genome shotgun (WGS) entry which is preliminary data.</text>
</comment>
<dbReference type="InterPro" id="IPR036324">
    <property type="entry name" value="Mn/Fe_SOD_N_sf"/>
</dbReference>
<accession>A0A4R6QC97</accession>
<dbReference type="AlphaFoldDB" id="A0A4R6QC97"/>
<dbReference type="InterPro" id="IPR019831">
    <property type="entry name" value="Mn/Fe_SOD_N"/>
</dbReference>
<dbReference type="InterPro" id="IPR001189">
    <property type="entry name" value="Mn/Fe_SOD"/>
</dbReference>
<dbReference type="EC" id="1.15.1.1" evidence="2 6"/>
<protein>
    <recommendedName>
        <fullName evidence="2 6">Superoxide dismutase</fullName>
        <ecNumber evidence="2 6">1.15.1.1</ecNumber>
    </recommendedName>
</protein>
<dbReference type="RefSeq" id="WP_133533012.1">
    <property type="nucleotide sequence ID" value="NZ_SNXR01000013.1"/>
</dbReference>
<dbReference type="GO" id="GO:0046872">
    <property type="term" value="F:metal ion binding"/>
    <property type="evidence" value="ECO:0007669"/>
    <property type="project" value="UniProtKB-KW"/>
</dbReference>
<dbReference type="SUPFAM" id="SSF46609">
    <property type="entry name" value="Fe,Mn superoxide dismutase (SOD), N-terminal domain"/>
    <property type="match status" value="1"/>
</dbReference>
<evidence type="ECO:0000256" key="5">
    <source>
        <dbReference type="PIRSR" id="PIRSR000349-1"/>
    </source>
</evidence>
<dbReference type="GO" id="GO:0005737">
    <property type="term" value="C:cytoplasm"/>
    <property type="evidence" value="ECO:0007669"/>
    <property type="project" value="TreeGrafter"/>
</dbReference>
<evidence type="ECO:0000256" key="4">
    <source>
        <dbReference type="ARBA" id="ARBA00023002"/>
    </source>
</evidence>
<feature type="binding site" evidence="5">
    <location>
        <position position="130"/>
    </location>
    <ligand>
        <name>Mn(2+)</name>
        <dbReference type="ChEBI" id="CHEBI:29035"/>
    </ligand>
</feature>